<comment type="caution">
    <text evidence="1">The sequence shown here is derived from an EMBL/GenBank/DDBJ whole genome shotgun (WGS) entry which is preliminary data.</text>
</comment>
<protein>
    <submittedName>
        <fullName evidence="1">Uncharacterized protein</fullName>
    </submittedName>
</protein>
<name>A0ABQ3PJP3_9ACTN</name>
<evidence type="ECO:0000313" key="2">
    <source>
        <dbReference type="Proteomes" id="UP001052739"/>
    </source>
</evidence>
<dbReference type="EMBL" id="BNDW01000068">
    <property type="protein sequence ID" value="GHI25232.1"/>
    <property type="molecule type" value="Genomic_DNA"/>
</dbReference>
<reference evidence="1" key="1">
    <citation type="submission" date="2024-05" db="EMBL/GenBank/DDBJ databases">
        <title>Whole genome shotgun sequence of Streptomyces hydrogenans NBRC 13475.</title>
        <authorList>
            <person name="Komaki H."/>
            <person name="Tamura T."/>
        </authorList>
    </citation>
    <scope>NUCLEOTIDE SEQUENCE</scope>
    <source>
        <strain evidence="1">NBRC 13475</strain>
    </source>
</reference>
<evidence type="ECO:0000313" key="1">
    <source>
        <dbReference type="EMBL" id="GHI25232.1"/>
    </source>
</evidence>
<sequence length="69" mass="7932">MTYRPMIDANLTDVSAEFAAVFYESQAARRDYSEAFKSDPFACIVWSLASYFESTQRVVNRIARKGERP</sequence>
<keyword evidence="2" id="KW-1185">Reference proteome</keyword>
<gene>
    <name evidence="1" type="ORF">Shyd_66030</name>
</gene>
<proteinExistence type="predicted"/>
<dbReference type="RefSeq" id="WP_190222748.1">
    <property type="nucleotide sequence ID" value="NZ_BNBS01000020.1"/>
</dbReference>
<organism evidence="1 2">
    <name type="scientific">Streptomyces hydrogenans</name>
    <dbReference type="NCBI Taxonomy" id="1873719"/>
    <lineage>
        <taxon>Bacteria</taxon>
        <taxon>Bacillati</taxon>
        <taxon>Actinomycetota</taxon>
        <taxon>Actinomycetes</taxon>
        <taxon>Kitasatosporales</taxon>
        <taxon>Streptomycetaceae</taxon>
        <taxon>Streptomyces</taxon>
    </lineage>
</organism>
<accession>A0ABQ3PJP3</accession>
<dbReference type="Proteomes" id="UP001052739">
    <property type="component" value="Unassembled WGS sequence"/>
</dbReference>